<evidence type="ECO:0000313" key="3">
    <source>
        <dbReference type="Proteomes" id="UP000643403"/>
    </source>
</evidence>
<protein>
    <submittedName>
        <fullName evidence="2">Uncharacterized protein</fullName>
    </submittedName>
</protein>
<feature type="compositionally biased region" description="Basic residues" evidence="1">
    <location>
        <begin position="96"/>
        <end position="106"/>
    </location>
</feature>
<proteinExistence type="predicted"/>
<evidence type="ECO:0000313" key="2">
    <source>
        <dbReference type="EMBL" id="GGZ72070.1"/>
    </source>
</evidence>
<comment type="caution">
    <text evidence="2">The sequence shown here is derived from an EMBL/GenBank/DDBJ whole genome shotgun (WGS) entry which is preliminary data.</text>
</comment>
<keyword evidence="3" id="KW-1185">Reference proteome</keyword>
<feature type="region of interest" description="Disordered" evidence="1">
    <location>
        <begin position="94"/>
        <end position="119"/>
    </location>
</feature>
<gene>
    <name evidence="2" type="ORF">GCM10008101_27880</name>
</gene>
<evidence type="ECO:0000256" key="1">
    <source>
        <dbReference type="SAM" id="MobiDB-lite"/>
    </source>
</evidence>
<reference evidence="3" key="1">
    <citation type="journal article" date="2019" name="Int. J. Syst. Evol. Microbiol.">
        <title>The Global Catalogue of Microorganisms (GCM) 10K type strain sequencing project: providing services to taxonomists for standard genome sequencing and annotation.</title>
        <authorList>
            <consortium name="The Broad Institute Genomics Platform"/>
            <consortium name="The Broad Institute Genome Sequencing Center for Infectious Disease"/>
            <person name="Wu L."/>
            <person name="Ma J."/>
        </authorList>
    </citation>
    <scope>NUCLEOTIDE SEQUENCE [LARGE SCALE GENOMIC DNA]</scope>
    <source>
        <strain evidence="3">KCTC 22558</strain>
    </source>
</reference>
<organism evidence="2 3">
    <name type="scientific">Cognatilysobacter xinjiangensis</name>
    <dbReference type="NCBI Taxonomy" id="546892"/>
    <lineage>
        <taxon>Bacteria</taxon>
        <taxon>Pseudomonadati</taxon>
        <taxon>Pseudomonadota</taxon>
        <taxon>Gammaproteobacteria</taxon>
        <taxon>Lysobacterales</taxon>
        <taxon>Lysobacteraceae</taxon>
        <taxon>Cognatilysobacter</taxon>
    </lineage>
</organism>
<feature type="compositionally biased region" description="Polar residues" evidence="1">
    <location>
        <begin position="110"/>
        <end position="119"/>
    </location>
</feature>
<name>A0ABQ3C7I5_9GAMM</name>
<dbReference type="EMBL" id="BMXY01000005">
    <property type="protein sequence ID" value="GGZ72070.1"/>
    <property type="molecule type" value="Genomic_DNA"/>
</dbReference>
<dbReference type="Proteomes" id="UP000643403">
    <property type="component" value="Unassembled WGS sequence"/>
</dbReference>
<accession>A0ABQ3C7I5</accession>
<sequence length="119" mass="13502">MREPPAAGLSRLVRDLGQRCDDQSVFCPVDVEHLMLDLESMAPGHRLPDLLAHPQPTAQKPNLFLDCPVLGTNAPPDQKYELAKKLLNHPFTDRSIKRREIRRGRSSNRQIQCMSQHAN</sequence>